<feature type="non-terminal residue" evidence="1">
    <location>
        <position position="75"/>
    </location>
</feature>
<name>A0ABN9GCD2_9NEOB</name>
<evidence type="ECO:0000313" key="1">
    <source>
        <dbReference type="EMBL" id="CAI9607077.1"/>
    </source>
</evidence>
<accession>A0ABN9GCD2</accession>
<proteinExistence type="predicted"/>
<gene>
    <name evidence="1" type="ORF">SPARVUS_LOCUS13879731</name>
</gene>
<reference evidence="1" key="1">
    <citation type="submission" date="2023-05" db="EMBL/GenBank/DDBJ databases">
        <authorList>
            <person name="Stuckert A."/>
        </authorList>
    </citation>
    <scope>NUCLEOTIDE SEQUENCE</scope>
</reference>
<keyword evidence="2" id="KW-1185">Reference proteome</keyword>
<evidence type="ECO:0000313" key="2">
    <source>
        <dbReference type="Proteomes" id="UP001162483"/>
    </source>
</evidence>
<dbReference type="EMBL" id="CATNWA010018387">
    <property type="protein sequence ID" value="CAI9607077.1"/>
    <property type="molecule type" value="Genomic_DNA"/>
</dbReference>
<organism evidence="1 2">
    <name type="scientific">Staurois parvus</name>
    <dbReference type="NCBI Taxonomy" id="386267"/>
    <lineage>
        <taxon>Eukaryota</taxon>
        <taxon>Metazoa</taxon>
        <taxon>Chordata</taxon>
        <taxon>Craniata</taxon>
        <taxon>Vertebrata</taxon>
        <taxon>Euteleostomi</taxon>
        <taxon>Amphibia</taxon>
        <taxon>Batrachia</taxon>
        <taxon>Anura</taxon>
        <taxon>Neobatrachia</taxon>
        <taxon>Ranoidea</taxon>
        <taxon>Ranidae</taxon>
        <taxon>Staurois</taxon>
    </lineage>
</organism>
<protein>
    <submittedName>
        <fullName evidence="1">Uncharacterized protein</fullName>
    </submittedName>
</protein>
<comment type="caution">
    <text evidence="1">The sequence shown here is derived from an EMBL/GenBank/DDBJ whole genome shotgun (WGS) entry which is preliminary data.</text>
</comment>
<dbReference type="Proteomes" id="UP001162483">
    <property type="component" value="Unassembled WGS sequence"/>
</dbReference>
<sequence length="75" mass="7887">MHGLGRPDIVNAWSGESGHTECSVRLRDSSRSHWLLQLSIISWKLGAGGLALVALREGEEPGEPAGGPRRGGSGL</sequence>